<dbReference type="Gene3D" id="3.30.420.10">
    <property type="entry name" value="Ribonuclease H-like superfamily/Ribonuclease H"/>
    <property type="match status" value="1"/>
</dbReference>
<name>A0A8X6SIA0_TRICX</name>
<sequence>MGNLPSERVNLSSPFTIAGLDLCGLILVKYKNQRKGALNKVYICVCICFSTKTIHLELLSDLTSDALIATLKSFTRRWGKCSKIYTDNATNFMGENSILKKFHKLINFPDEILAKYFVSENIDWKFIPLKSPHFGGLWEAGVKSVKHHLKRAIGNLHFTFEEFETIMIQVEGILNSRPLTPLSSDADNFDVLTPGHFLIGRPITSIPEPNLIDVNENRLSRWEKITKVVQITWKKWKSDYLNTLQARSKWVTEKE</sequence>
<organism evidence="2 3">
    <name type="scientific">Trichonephila clavipes</name>
    <name type="common">Golden silk orbweaver</name>
    <name type="synonym">Nephila clavipes</name>
    <dbReference type="NCBI Taxonomy" id="2585209"/>
    <lineage>
        <taxon>Eukaryota</taxon>
        <taxon>Metazoa</taxon>
        <taxon>Ecdysozoa</taxon>
        <taxon>Arthropoda</taxon>
        <taxon>Chelicerata</taxon>
        <taxon>Arachnida</taxon>
        <taxon>Araneae</taxon>
        <taxon>Araneomorphae</taxon>
        <taxon>Entelegynae</taxon>
        <taxon>Araneoidea</taxon>
        <taxon>Nephilidae</taxon>
        <taxon>Trichonephila</taxon>
    </lineage>
</organism>
<reference evidence="2" key="1">
    <citation type="submission" date="2020-08" db="EMBL/GenBank/DDBJ databases">
        <title>Multicomponent nature underlies the extraordinary mechanical properties of spider dragline silk.</title>
        <authorList>
            <person name="Kono N."/>
            <person name="Nakamura H."/>
            <person name="Mori M."/>
            <person name="Yoshida Y."/>
            <person name="Ohtoshi R."/>
            <person name="Malay A.D."/>
            <person name="Moran D.A.P."/>
            <person name="Tomita M."/>
            <person name="Numata K."/>
            <person name="Arakawa K."/>
        </authorList>
    </citation>
    <scope>NUCLEOTIDE SEQUENCE</scope>
</reference>
<proteinExistence type="predicted"/>
<dbReference type="InterPro" id="IPR036397">
    <property type="entry name" value="RNaseH_sf"/>
</dbReference>
<dbReference type="InterPro" id="IPR040676">
    <property type="entry name" value="DUF5641"/>
</dbReference>
<comment type="caution">
    <text evidence="2">The sequence shown here is derived from an EMBL/GenBank/DDBJ whole genome shotgun (WGS) entry which is preliminary data.</text>
</comment>
<dbReference type="PROSITE" id="PS50994">
    <property type="entry name" value="INTEGRASE"/>
    <property type="match status" value="1"/>
</dbReference>
<dbReference type="SUPFAM" id="SSF53098">
    <property type="entry name" value="Ribonuclease H-like"/>
    <property type="match status" value="1"/>
</dbReference>
<evidence type="ECO:0000313" key="3">
    <source>
        <dbReference type="Proteomes" id="UP000887159"/>
    </source>
</evidence>
<gene>
    <name evidence="2" type="primary">AVEN_95668_1</name>
    <name evidence="2" type="ORF">TNCV_986281</name>
</gene>
<dbReference type="InterPro" id="IPR001584">
    <property type="entry name" value="Integrase_cat-core"/>
</dbReference>
<dbReference type="GO" id="GO:0003676">
    <property type="term" value="F:nucleic acid binding"/>
    <property type="evidence" value="ECO:0007669"/>
    <property type="project" value="InterPro"/>
</dbReference>
<evidence type="ECO:0000259" key="1">
    <source>
        <dbReference type="PROSITE" id="PS50994"/>
    </source>
</evidence>
<evidence type="ECO:0000313" key="2">
    <source>
        <dbReference type="EMBL" id="GFY13856.1"/>
    </source>
</evidence>
<dbReference type="Proteomes" id="UP000887159">
    <property type="component" value="Unassembled WGS sequence"/>
</dbReference>
<dbReference type="Pfam" id="PF18701">
    <property type="entry name" value="DUF5641"/>
    <property type="match status" value="1"/>
</dbReference>
<keyword evidence="3" id="KW-1185">Reference proteome</keyword>
<accession>A0A8X6SIA0</accession>
<dbReference type="GO" id="GO:0015074">
    <property type="term" value="P:DNA integration"/>
    <property type="evidence" value="ECO:0007669"/>
    <property type="project" value="InterPro"/>
</dbReference>
<dbReference type="InterPro" id="IPR012337">
    <property type="entry name" value="RNaseH-like_sf"/>
</dbReference>
<dbReference type="AlphaFoldDB" id="A0A8X6SIA0"/>
<dbReference type="EMBL" id="BMAU01021324">
    <property type="protein sequence ID" value="GFY13856.1"/>
    <property type="molecule type" value="Genomic_DNA"/>
</dbReference>
<protein>
    <submittedName>
        <fullName evidence="2">Integrase catalytic domain-containing protein</fullName>
    </submittedName>
</protein>
<dbReference type="PANTHER" id="PTHR47331">
    <property type="entry name" value="PHD-TYPE DOMAIN-CONTAINING PROTEIN"/>
    <property type="match status" value="1"/>
</dbReference>
<feature type="domain" description="Integrase catalytic" evidence="1">
    <location>
        <begin position="10"/>
        <end position="202"/>
    </location>
</feature>